<protein>
    <recommendedName>
        <fullName evidence="2 7">DNA repair protein RecO</fullName>
    </recommendedName>
    <alternativeName>
        <fullName evidence="6 7">Recombination protein O</fullName>
    </alternativeName>
</protein>
<dbReference type="EMBL" id="BATB01000002">
    <property type="protein sequence ID" value="GAD54217.1"/>
    <property type="molecule type" value="Genomic_DNA"/>
</dbReference>
<proteinExistence type="inferred from homology"/>
<accession>U2YZG2</accession>
<name>U2YZG2_9RHOB</name>
<dbReference type="Pfam" id="PF11967">
    <property type="entry name" value="RecO_N"/>
    <property type="match status" value="1"/>
</dbReference>
<reference evidence="9" key="1">
    <citation type="journal article" date="2013" name="Genome Announc.">
        <title>Draft Genome Sequence of Loktanella cinnabarina LL-001T, Isolated from Deep-Sea Floor Sediment.</title>
        <authorList>
            <person name="Nishi S."/>
            <person name="Tsubouchi T."/>
            <person name="Takaki Y."/>
            <person name="Koyanagi R."/>
            <person name="Satoh N."/>
            <person name="Maruyama T."/>
            <person name="Hatada Y."/>
        </authorList>
    </citation>
    <scope>NUCLEOTIDE SEQUENCE [LARGE SCALE GENOMIC DNA]</scope>
    <source>
        <strain evidence="9">LL-001</strain>
    </source>
</reference>
<dbReference type="Proteomes" id="UP000016566">
    <property type="component" value="Unassembled WGS sequence"/>
</dbReference>
<dbReference type="STRING" id="1337093.MBELCI_0269"/>
<comment type="function">
    <text evidence="7">Involved in DNA repair and RecF pathway recombination.</text>
</comment>
<evidence type="ECO:0000256" key="7">
    <source>
        <dbReference type="HAMAP-Rule" id="MF_00201"/>
    </source>
</evidence>
<dbReference type="PANTHER" id="PTHR33991:SF1">
    <property type="entry name" value="DNA REPAIR PROTEIN RECO"/>
    <property type="match status" value="1"/>
</dbReference>
<dbReference type="Pfam" id="PF02565">
    <property type="entry name" value="RecO_C"/>
    <property type="match status" value="1"/>
</dbReference>
<evidence type="ECO:0000259" key="8">
    <source>
        <dbReference type="Pfam" id="PF11967"/>
    </source>
</evidence>
<dbReference type="InterPro" id="IPR012340">
    <property type="entry name" value="NA-bd_OB-fold"/>
</dbReference>
<dbReference type="AlphaFoldDB" id="U2YZG2"/>
<keyword evidence="3 7" id="KW-0227">DNA damage</keyword>
<evidence type="ECO:0000256" key="6">
    <source>
        <dbReference type="ARBA" id="ARBA00033409"/>
    </source>
</evidence>
<comment type="similarity">
    <text evidence="1 7">Belongs to the RecO family.</text>
</comment>
<dbReference type="GO" id="GO:0006302">
    <property type="term" value="P:double-strand break repair"/>
    <property type="evidence" value="ECO:0007669"/>
    <property type="project" value="TreeGrafter"/>
</dbReference>
<dbReference type="Gene3D" id="1.20.1440.120">
    <property type="entry name" value="Recombination protein O, C-terminal domain"/>
    <property type="match status" value="1"/>
</dbReference>
<dbReference type="InterPro" id="IPR042242">
    <property type="entry name" value="RecO_C"/>
</dbReference>
<evidence type="ECO:0000313" key="10">
    <source>
        <dbReference type="Proteomes" id="UP000016566"/>
    </source>
</evidence>
<evidence type="ECO:0000313" key="9">
    <source>
        <dbReference type="EMBL" id="GAD54217.1"/>
    </source>
</evidence>
<feature type="domain" description="DNA replication/recombination mediator RecO N-terminal" evidence="8">
    <location>
        <begin position="1"/>
        <end position="76"/>
    </location>
</feature>
<evidence type="ECO:0000256" key="5">
    <source>
        <dbReference type="ARBA" id="ARBA00023204"/>
    </source>
</evidence>
<dbReference type="HAMAP" id="MF_00201">
    <property type="entry name" value="RecO"/>
    <property type="match status" value="1"/>
</dbReference>
<dbReference type="InterPro" id="IPR022572">
    <property type="entry name" value="DNA_rep/recomb_RecO_N"/>
</dbReference>
<evidence type="ECO:0000256" key="3">
    <source>
        <dbReference type="ARBA" id="ARBA00022763"/>
    </source>
</evidence>
<keyword evidence="10" id="KW-1185">Reference proteome</keyword>
<dbReference type="InterPro" id="IPR003717">
    <property type="entry name" value="RecO"/>
</dbReference>
<dbReference type="GO" id="GO:0006310">
    <property type="term" value="P:DNA recombination"/>
    <property type="evidence" value="ECO:0007669"/>
    <property type="project" value="UniProtKB-UniRule"/>
</dbReference>
<comment type="caution">
    <text evidence="9">The sequence shown here is derived from an EMBL/GenBank/DDBJ whole genome shotgun (WGS) entry which is preliminary data.</text>
</comment>
<dbReference type="NCBIfam" id="TIGR00613">
    <property type="entry name" value="reco"/>
    <property type="match status" value="1"/>
</dbReference>
<organism evidence="9 10">
    <name type="scientific">Limimaricola cinnabarinus LL-001</name>
    <dbReference type="NCBI Taxonomy" id="1337093"/>
    <lineage>
        <taxon>Bacteria</taxon>
        <taxon>Pseudomonadati</taxon>
        <taxon>Pseudomonadota</taxon>
        <taxon>Alphaproteobacteria</taxon>
        <taxon>Rhodobacterales</taxon>
        <taxon>Paracoccaceae</taxon>
        <taxon>Limimaricola</taxon>
    </lineage>
</organism>
<dbReference type="Gene3D" id="2.40.50.140">
    <property type="entry name" value="Nucleic acid-binding proteins"/>
    <property type="match status" value="1"/>
</dbReference>
<evidence type="ECO:0000256" key="1">
    <source>
        <dbReference type="ARBA" id="ARBA00007452"/>
    </source>
</evidence>
<keyword evidence="4 7" id="KW-0233">DNA recombination</keyword>
<dbReference type="SUPFAM" id="SSF57863">
    <property type="entry name" value="ArfGap/RecO-like zinc finger"/>
    <property type="match status" value="1"/>
</dbReference>
<gene>
    <name evidence="7" type="primary">recO</name>
    <name evidence="9" type="ORF">MBELCI_0269</name>
</gene>
<keyword evidence="5 7" id="KW-0234">DNA repair</keyword>
<sequence length="258" mass="27878">MIEWREEGALLRVRRHGEGSAIIEVFTRSHGLHAGVVRGGGSRRIAPLLQPGAQLDLTWKARLGEHLGNFTFEPLRSRAAQVMEDRLALAGLNAVAALLVTVLPERDPHPPLYDRTMALLDLLGETEIWPLAYLRWELALLEEMGFALDLTSCAVTGATEGLDLVSPKSGRAVSREGAGEWASKLLPLPPVLRGEGEAEAADIVAALRTTGWFIEHRLVPGSGDRPLPPARARLIEAIQRIGGPLPGPRFPATTAATE</sequence>
<dbReference type="InterPro" id="IPR037278">
    <property type="entry name" value="ARFGAP/RecO"/>
</dbReference>
<evidence type="ECO:0000256" key="2">
    <source>
        <dbReference type="ARBA" id="ARBA00021310"/>
    </source>
</evidence>
<dbReference type="PANTHER" id="PTHR33991">
    <property type="entry name" value="DNA REPAIR PROTEIN RECO"/>
    <property type="match status" value="1"/>
</dbReference>
<dbReference type="GO" id="GO:0043590">
    <property type="term" value="C:bacterial nucleoid"/>
    <property type="evidence" value="ECO:0007669"/>
    <property type="project" value="TreeGrafter"/>
</dbReference>
<dbReference type="eggNOG" id="COG1381">
    <property type="taxonomic scope" value="Bacteria"/>
</dbReference>
<evidence type="ECO:0000256" key="4">
    <source>
        <dbReference type="ARBA" id="ARBA00023172"/>
    </source>
</evidence>
<dbReference type="SUPFAM" id="SSF50249">
    <property type="entry name" value="Nucleic acid-binding proteins"/>
    <property type="match status" value="1"/>
</dbReference>